<evidence type="ECO:0000313" key="1">
    <source>
        <dbReference type="EnsemblMetazoa" id="MDOA016834-PA"/>
    </source>
</evidence>
<organism evidence="1">
    <name type="scientific">Musca domestica</name>
    <name type="common">House fly</name>
    <dbReference type="NCBI Taxonomy" id="7370"/>
    <lineage>
        <taxon>Eukaryota</taxon>
        <taxon>Metazoa</taxon>
        <taxon>Ecdysozoa</taxon>
        <taxon>Arthropoda</taxon>
        <taxon>Hexapoda</taxon>
        <taxon>Insecta</taxon>
        <taxon>Pterygota</taxon>
        <taxon>Neoptera</taxon>
        <taxon>Endopterygota</taxon>
        <taxon>Diptera</taxon>
        <taxon>Brachycera</taxon>
        <taxon>Muscomorpha</taxon>
        <taxon>Muscoidea</taxon>
        <taxon>Muscidae</taxon>
        <taxon>Musca</taxon>
    </lineage>
</organism>
<protein>
    <submittedName>
        <fullName evidence="1">Uncharacterized protein</fullName>
    </submittedName>
</protein>
<reference evidence="1" key="1">
    <citation type="submission" date="2020-05" db="UniProtKB">
        <authorList>
            <consortium name="EnsemblMetazoa"/>
        </authorList>
    </citation>
    <scope>IDENTIFICATION</scope>
    <source>
        <strain evidence="1">Aabys</strain>
    </source>
</reference>
<proteinExistence type="predicted"/>
<accession>A0A1I8NKZ8</accession>
<name>A0A1I8NKZ8_MUSDO</name>
<sequence length="104" mass="11962">MEETPRKIKCFSSIINNDGLNQKCNCETFVKKMENVENTQKVIQGQIKVLAEALAELKVMVQKLLRSQSDEIPLTNRLPISTEKDLIEINNDITMKTDYIQIFC</sequence>
<dbReference type="AlphaFoldDB" id="A0A1I8NKZ8"/>
<dbReference type="VEuPathDB" id="VectorBase:MDOA016834"/>
<dbReference type="EnsemblMetazoa" id="MDOA016834-RA">
    <property type="protein sequence ID" value="MDOA016834-PA"/>
    <property type="gene ID" value="MDOA016834"/>
</dbReference>